<evidence type="ECO:0000256" key="2">
    <source>
        <dbReference type="ARBA" id="ARBA00005634"/>
    </source>
</evidence>
<dbReference type="PANTHER" id="PTHR12147:SF26">
    <property type="entry name" value="PEPTIDASE M28 DOMAIN-CONTAINING PROTEIN"/>
    <property type="match status" value="1"/>
</dbReference>
<dbReference type="OrthoDB" id="10013407at2759"/>
<dbReference type="CDD" id="cd04816">
    <property type="entry name" value="PA_SaNapH_like"/>
    <property type="match status" value="1"/>
</dbReference>
<keyword evidence="6 7" id="KW-0862">Zinc</keyword>
<keyword evidence="10" id="KW-0031">Aminopeptidase</keyword>
<comment type="cofactor">
    <cofactor evidence="1">
        <name>Zn(2+)</name>
        <dbReference type="ChEBI" id="CHEBI:29105"/>
    </cofactor>
</comment>
<evidence type="ECO:0000313" key="11">
    <source>
        <dbReference type="Proteomes" id="UP000554235"/>
    </source>
</evidence>
<evidence type="ECO:0000256" key="6">
    <source>
        <dbReference type="ARBA" id="ARBA00022833"/>
    </source>
</evidence>
<feature type="signal peptide" evidence="7">
    <location>
        <begin position="1"/>
        <end position="18"/>
    </location>
</feature>
<keyword evidence="3 7" id="KW-0645">Protease</keyword>
<evidence type="ECO:0000259" key="8">
    <source>
        <dbReference type="Pfam" id="PF02225"/>
    </source>
</evidence>
<evidence type="ECO:0000256" key="4">
    <source>
        <dbReference type="ARBA" id="ARBA00022723"/>
    </source>
</evidence>
<feature type="domain" description="Peptidase M28" evidence="9">
    <location>
        <begin position="246"/>
        <end position="433"/>
    </location>
</feature>
<evidence type="ECO:0000256" key="1">
    <source>
        <dbReference type="ARBA" id="ARBA00001947"/>
    </source>
</evidence>
<protein>
    <recommendedName>
        <fullName evidence="7">Peptide hydrolase</fullName>
        <ecNumber evidence="7">3.4.-.-</ecNumber>
    </recommendedName>
</protein>
<sequence length="488" mass="53067">MKTCNLFFAGLLTSGALSYEELTPDKAAADIQEDGLRDVLENLDRIARENGGNRAFGFPGYNASLDFVLGRVIGQFGEYFDTTIQPFNYTFSTTYHISVRGPDGELKNISSVENNNPAPLPGGVTGNFVALPIDDKRGSGCFEDQWKDFNVDSKIALVKRGGYPLGRKLKIAKKKGAVGVLAINNAPGPNVQSGSLDDEDYGELAPVAILTQEQGLDWKKQLDGNKTIEATLVVDATVEDRETWQIISETKEGDPDNVVMIGAHLDSVQMGPGIDDDGSGTATVLELAGTLTKYTGYTNKIRLAWWGAEESGMIGSSYYVSQLSDDEADNIRFYINIDMTASPHPFFHVYADDDNDKTGGHLLLDYLIKQGYPAEHFSGDSDFVGFVEAGIPSSGLFTRAGYPYDVCYHKACDDINNINWDAITINAKAAAYVVSRLALSLDGIPPRDTSSANPSSKRTVARNLAKWKRMAKGNGKKHSCSGDKKNTF</sequence>
<proteinExistence type="inferred from homology"/>
<keyword evidence="7" id="KW-0732">Signal</keyword>
<evidence type="ECO:0000313" key="10">
    <source>
        <dbReference type="EMBL" id="KAF4464553.1"/>
    </source>
</evidence>
<dbReference type="EC" id="3.4.-.-" evidence="7"/>
<dbReference type="PANTHER" id="PTHR12147">
    <property type="entry name" value="METALLOPEPTIDASE M28 FAMILY MEMBER"/>
    <property type="match status" value="1"/>
</dbReference>
<organism evidence="10 11">
    <name type="scientific">Fusarium albosuccineum</name>
    <dbReference type="NCBI Taxonomy" id="1237068"/>
    <lineage>
        <taxon>Eukaryota</taxon>
        <taxon>Fungi</taxon>
        <taxon>Dikarya</taxon>
        <taxon>Ascomycota</taxon>
        <taxon>Pezizomycotina</taxon>
        <taxon>Sordariomycetes</taxon>
        <taxon>Hypocreomycetidae</taxon>
        <taxon>Hypocreales</taxon>
        <taxon>Nectriaceae</taxon>
        <taxon>Fusarium</taxon>
        <taxon>Fusarium decemcellulare species complex</taxon>
    </lineage>
</organism>
<keyword evidence="11" id="KW-1185">Reference proteome</keyword>
<dbReference type="Gene3D" id="3.40.630.10">
    <property type="entry name" value="Zn peptidases"/>
    <property type="match status" value="1"/>
</dbReference>
<feature type="domain" description="PA" evidence="8">
    <location>
        <begin position="124"/>
        <end position="217"/>
    </location>
</feature>
<name>A0A8H4PBE8_9HYPO</name>
<keyword evidence="4 7" id="KW-0479">Metal-binding</keyword>
<gene>
    <name evidence="10" type="ORF">FALBO_8617</name>
</gene>
<dbReference type="Pfam" id="PF02225">
    <property type="entry name" value="PA"/>
    <property type="match status" value="1"/>
</dbReference>
<dbReference type="GO" id="GO:0006508">
    <property type="term" value="P:proteolysis"/>
    <property type="evidence" value="ECO:0007669"/>
    <property type="project" value="UniProtKB-KW"/>
</dbReference>
<dbReference type="AlphaFoldDB" id="A0A8H4PBE8"/>
<dbReference type="EMBL" id="JAADYS010001174">
    <property type="protein sequence ID" value="KAF4464553.1"/>
    <property type="molecule type" value="Genomic_DNA"/>
</dbReference>
<dbReference type="InterPro" id="IPR007484">
    <property type="entry name" value="Peptidase_M28"/>
</dbReference>
<evidence type="ECO:0000256" key="7">
    <source>
        <dbReference type="RuleBase" id="RU361240"/>
    </source>
</evidence>
<dbReference type="SUPFAM" id="SSF52025">
    <property type="entry name" value="PA domain"/>
    <property type="match status" value="1"/>
</dbReference>
<dbReference type="InterPro" id="IPR046450">
    <property type="entry name" value="PA_dom_sf"/>
</dbReference>
<dbReference type="InterPro" id="IPR003137">
    <property type="entry name" value="PA_domain"/>
</dbReference>
<dbReference type="GO" id="GO:0004177">
    <property type="term" value="F:aminopeptidase activity"/>
    <property type="evidence" value="ECO:0007669"/>
    <property type="project" value="UniProtKB-KW"/>
</dbReference>
<dbReference type="GO" id="GO:0046872">
    <property type="term" value="F:metal ion binding"/>
    <property type="evidence" value="ECO:0007669"/>
    <property type="project" value="UniProtKB-KW"/>
</dbReference>
<evidence type="ECO:0000256" key="5">
    <source>
        <dbReference type="ARBA" id="ARBA00022801"/>
    </source>
</evidence>
<dbReference type="Gene3D" id="3.50.30.30">
    <property type="match status" value="1"/>
</dbReference>
<feature type="chain" id="PRO_5034904772" description="Peptide hydrolase" evidence="7">
    <location>
        <begin position="19"/>
        <end position="488"/>
    </location>
</feature>
<dbReference type="Pfam" id="PF04389">
    <property type="entry name" value="Peptidase_M28"/>
    <property type="match status" value="1"/>
</dbReference>
<comment type="similarity">
    <text evidence="2">Belongs to the peptidase M28 family. M28B subfamily.</text>
</comment>
<accession>A0A8H4PBE8</accession>
<dbReference type="GO" id="GO:0008235">
    <property type="term" value="F:metalloexopeptidase activity"/>
    <property type="evidence" value="ECO:0007669"/>
    <property type="project" value="InterPro"/>
</dbReference>
<dbReference type="InterPro" id="IPR045175">
    <property type="entry name" value="M28_fam"/>
</dbReference>
<keyword evidence="5 7" id="KW-0378">Hydrolase</keyword>
<evidence type="ECO:0000259" key="9">
    <source>
        <dbReference type="Pfam" id="PF04389"/>
    </source>
</evidence>
<dbReference type="SUPFAM" id="SSF53187">
    <property type="entry name" value="Zn-dependent exopeptidases"/>
    <property type="match status" value="1"/>
</dbReference>
<evidence type="ECO:0000256" key="3">
    <source>
        <dbReference type="ARBA" id="ARBA00022670"/>
    </source>
</evidence>
<reference evidence="10 11" key="1">
    <citation type="submission" date="2020-01" db="EMBL/GenBank/DDBJ databases">
        <title>Identification and distribution of gene clusters putatively required for synthesis of sphingolipid metabolism inhibitors in phylogenetically diverse species of the filamentous fungus Fusarium.</title>
        <authorList>
            <person name="Kim H.-S."/>
            <person name="Busman M."/>
            <person name="Brown D.W."/>
            <person name="Divon H."/>
            <person name="Uhlig S."/>
            <person name="Proctor R.H."/>
        </authorList>
    </citation>
    <scope>NUCLEOTIDE SEQUENCE [LARGE SCALE GENOMIC DNA]</scope>
    <source>
        <strain evidence="10 11">NRRL 20459</strain>
    </source>
</reference>
<comment type="caution">
    <text evidence="10">The sequence shown here is derived from an EMBL/GenBank/DDBJ whole genome shotgun (WGS) entry which is preliminary data.</text>
</comment>
<dbReference type="Proteomes" id="UP000554235">
    <property type="component" value="Unassembled WGS sequence"/>
</dbReference>